<proteinExistence type="predicted"/>
<accession>A0A1D2QPH5</accession>
<feature type="transmembrane region" description="Helical" evidence="6">
    <location>
        <begin position="398"/>
        <end position="417"/>
    </location>
</feature>
<sequence>MRFVASPSDYFNKLKNADYVLYLLPSVSRSIISILLLVPIITYYLEPEDIGLFALITAIVLPVKALASSGAQWVIGGNYHQIGIEQRGVMLFNILLFEVVLRTIFIGLYIVIIEPVMGLFFEGETAHYKDYFLVALLATWFNLLWSTVSFLMIVQRDALSYMVVSVIQIIIQAIVTIFCLAYMGWGVESLFFAYLIVNFVSLLCEIYYVYNYLSVKISKRWVGEITKNGFRSIPGGFAEMVSNMVDKLAIQYWVNIGTLGFYSHSQQYQSIFKMFATSFKNTVSPISLEIYSKKQDEKKFTNILSLWYGCLCLVGVFVALFSDDVISILTHGKFVESAPFVLVWYLLIYSISFGIPYTQYLIANKHSRVLMYTQAIPTIIGIGLIVGLTYLFGAMGAVWAAVIAHMIIQMTRFIIAYRLGCKSIASKPFVFSVMTYVVVCLTDYQWGLEWKIELPLVLILSCIAIWKFRMLQNIKKILILT</sequence>
<evidence type="ECO:0008006" key="9">
    <source>
        <dbReference type="Google" id="ProtNLM"/>
    </source>
</evidence>
<dbReference type="AlphaFoldDB" id="A0A1D2QPH5"/>
<dbReference type="GO" id="GO:0005886">
    <property type="term" value="C:plasma membrane"/>
    <property type="evidence" value="ECO:0007669"/>
    <property type="project" value="UniProtKB-SubCell"/>
</dbReference>
<comment type="caution">
    <text evidence="7">The sequence shown here is derived from an EMBL/GenBank/DDBJ whole genome shotgun (WGS) entry which is preliminary data.</text>
</comment>
<feature type="transmembrane region" description="Helical" evidence="6">
    <location>
        <begin position="303"/>
        <end position="322"/>
    </location>
</feature>
<feature type="transmembrane region" description="Helical" evidence="6">
    <location>
        <begin position="88"/>
        <end position="112"/>
    </location>
</feature>
<name>A0A1D2QPH5_9GAMM</name>
<protein>
    <recommendedName>
        <fullName evidence="9">Polysaccharide biosynthesis protein C-terminal domain-containing protein</fullName>
    </recommendedName>
</protein>
<evidence type="ECO:0000313" key="7">
    <source>
        <dbReference type="EMBL" id="ODS23495.1"/>
    </source>
</evidence>
<dbReference type="InterPro" id="IPR050833">
    <property type="entry name" value="Poly_Biosynth_Transport"/>
</dbReference>
<evidence type="ECO:0000256" key="3">
    <source>
        <dbReference type="ARBA" id="ARBA00022692"/>
    </source>
</evidence>
<reference evidence="7 8" key="1">
    <citation type="journal article" date="2016" name="Appl. Environ. Microbiol.">
        <title>Lack of Overt Genome Reduction in the Bryostatin-Producing Bryozoan Symbiont "Candidatus Endobugula sertula".</title>
        <authorList>
            <person name="Miller I.J."/>
            <person name="Vanee N."/>
            <person name="Fong S.S."/>
            <person name="Lim-Fong G.E."/>
            <person name="Kwan J.C."/>
        </authorList>
    </citation>
    <scope>NUCLEOTIDE SEQUENCE [LARGE SCALE GENOMIC DNA]</scope>
    <source>
        <strain evidence="7">AB1-4</strain>
    </source>
</reference>
<feature type="transmembrane region" description="Helical" evidence="6">
    <location>
        <begin position="342"/>
        <end position="362"/>
    </location>
</feature>
<feature type="transmembrane region" description="Helical" evidence="6">
    <location>
        <begin position="452"/>
        <end position="468"/>
    </location>
</feature>
<feature type="transmembrane region" description="Helical" evidence="6">
    <location>
        <begin position="369"/>
        <end position="392"/>
    </location>
</feature>
<dbReference type="STRING" id="62101.AB835_08660"/>
<dbReference type="PANTHER" id="PTHR30250:SF11">
    <property type="entry name" value="O-ANTIGEN TRANSPORTER-RELATED"/>
    <property type="match status" value="1"/>
</dbReference>
<dbReference type="Pfam" id="PF13440">
    <property type="entry name" value="Polysacc_synt_3"/>
    <property type="match status" value="1"/>
</dbReference>
<feature type="transmembrane region" description="Helical" evidence="6">
    <location>
        <begin position="132"/>
        <end position="154"/>
    </location>
</feature>
<feature type="transmembrane region" description="Helical" evidence="6">
    <location>
        <begin position="429"/>
        <end position="446"/>
    </location>
</feature>
<feature type="transmembrane region" description="Helical" evidence="6">
    <location>
        <begin position="20"/>
        <end position="44"/>
    </location>
</feature>
<keyword evidence="3 6" id="KW-0812">Transmembrane</keyword>
<comment type="subcellular location">
    <subcellularLocation>
        <location evidence="1">Cell membrane</location>
        <topology evidence="1">Multi-pass membrane protein</topology>
    </subcellularLocation>
</comment>
<feature type="transmembrane region" description="Helical" evidence="6">
    <location>
        <begin position="50"/>
        <end position="67"/>
    </location>
</feature>
<dbReference type="EMBL" id="MDLC01000027">
    <property type="protein sequence ID" value="ODS23495.1"/>
    <property type="molecule type" value="Genomic_DNA"/>
</dbReference>
<gene>
    <name evidence="7" type="ORF">AB835_08660</name>
</gene>
<dbReference type="Proteomes" id="UP000242502">
    <property type="component" value="Unassembled WGS sequence"/>
</dbReference>
<feature type="transmembrane region" description="Helical" evidence="6">
    <location>
        <begin position="191"/>
        <end position="210"/>
    </location>
</feature>
<keyword evidence="4 6" id="KW-1133">Transmembrane helix</keyword>
<organism evidence="7 8">
    <name type="scientific">Candidatus Endobugula sertula</name>
    <name type="common">Bugula neritina bacterial symbiont</name>
    <dbReference type="NCBI Taxonomy" id="62101"/>
    <lineage>
        <taxon>Bacteria</taxon>
        <taxon>Pseudomonadati</taxon>
        <taxon>Pseudomonadota</taxon>
        <taxon>Gammaproteobacteria</taxon>
        <taxon>Cellvibrionales</taxon>
        <taxon>Cellvibrionaceae</taxon>
        <taxon>Candidatus Endobugula</taxon>
    </lineage>
</organism>
<dbReference type="PANTHER" id="PTHR30250">
    <property type="entry name" value="PST FAMILY PREDICTED COLANIC ACID TRANSPORTER"/>
    <property type="match status" value="1"/>
</dbReference>
<evidence type="ECO:0000256" key="6">
    <source>
        <dbReference type="SAM" id="Phobius"/>
    </source>
</evidence>
<evidence type="ECO:0000256" key="2">
    <source>
        <dbReference type="ARBA" id="ARBA00022475"/>
    </source>
</evidence>
<keyword evidence="2" id="KW-1003">Cell membrane</keyword>
<evidence type="ECO:0000256" key="1">
    <source>
        <dbReference type="ARBA" id="ARBA00004651"/>
    </source>
</evidence>
<evidence type="ECO:0000313" key="8">
    <source>
        <dbReference type="Proteomes" id="UP000242502"/>
    </source>
</evidence>
<evidence type="ECO:0000256" key="4">
    <source>
        <dbReference type="ARBA" id="ARBA00022989"/>
    </source>
</evidence>
<evidence type="ECO:0000256" key="5">
    <source>
        <dbReference type="ARBA" id="ARBA00023136"/>
    </source>
</evidence>
<keyword evidence="5 6" id="KW-0472">Membrane</keyword>
<feature type="transmembrane region" description="Helical" evidence="6">
    <location>
        <begin position="161"/>
        <end position="185"/>
    </location>
</feature>